<dbReference type="Gene3D" id="6.10.140.2220">
    <property type="match status" value="1"/>
</dbReference>
<accession>A0A024U4D4</accession>
<keyword evidence="2 4" id="KW-0863">Zinc-finger</keyword>
<dbReference type="OrthoDB" id="432970at2759"/>
<dbReference type="GO" id="GO:0008270">
    <property type="term" value="F:zinc ion binding"/>
    <property type="evidence" value="ECO:0007669"/>
    <property type="project" value="UniProtKB-KW"/>
</dbReference>
<dbReference type="Gene3D" id="1.25.10.10">
    <property type="entry name" value="Leucine-rich Repeat Variant"/>
    <property type="match status" value="1"/>
</dbReference>
<evidence type="ECO:0000256" key="4">
    <source>
        <dbReference type="PROSITE-ProRule" id="PRU00134"/>
    </source>
</evidence>
<feature type="domain" description="MYND-type" evidence="6">
    <location>
        <begin position="131"/>
        <end position="169"/>
    </location>
</feature>
<dbReference type="PROSITE" id="PS01360">
    <property type="entry name" value="ZF_MYND_1"/>
    <property type="match status" value="1"/>
</dbReference>
<organism evidence="7">
    <name type="scientific">Aphanomyces invadans</name>
    <dbReference type="NCBI Taxonomy" id="157072"/>
    <lineage>
        <taxon>Eukaryota</taxon>
        <taxon>Sar</taxon>
        <taxon>Stramenopiles</taxon>
        <taxon>Oomycota</taxon>
        <taxon>Saprolegniomycetes</taxon>
        <taxon>Saprolegniales</taxon>
        <taxon>Verrucalvaceae</taxon>
        <taxon>Aphanomyces</taxon>
    </lineage>
</organism>
<dbReference type="AlphaFoldDB" id="A0A024U4D4"/>
<reference evidence="7" key="1">
    <citation type="submission" date="2013-12" db="EMBL/GenBank/DDBJ databases">
        <title>The Genome Sequence of Aphanomyces invadans NJM9701.</title>
        <authorList>
            <consortium name="The Broad Institute Genomics Platform"/>
            <person name="Russ C."/>
            <person name="Tyler B."/>
            <person name="van West P."/>
            <person name="Dieguez-Uribeondo J."/>
            <person name="Young S.K."/>
            <person name="Zeng Q."/>
            <person name="Gargeya S."/>
            <person name="Fitzgerald M."/>
            <person name="Abouelleil A."/>
            <person name="Alvarado L."/>
            <person name="Chapman S.B."/>
            <person name="Gainer-Dewar J."/>
            <person name="Goldberg J."/>
            <person name="Griggs A."/>
            <person name="Gujja S."/>
            <person name="Hansen M."/>
            <person name="Howarth C."/>
            <person name="Imamovic A."/>
            <person name="Ireland A."/>
            <person name="Larimer J."/>
            <person name="McCowan C."/>
            <person name="Murphy C."/>
            <person name="Pearson M."/>
            <person name="Poon T.W."/>
            <person name="Priest M."/>
            <person name="Roberts A."/>
            <person name="Saif S."/>
            <person name="Shea T."/>
            <person name="Sykes S."/>
            <person name="Wortman J."/>
            <person name="Nusbaum C."/>
            <person name="Birren B."/>
        </authorList>
    </citation>
    <scope>NUCLEOTIDE SEQUENCE [LARGE SCALE GENOMIC DNA]</scope>
    <source>
        <strain evidence="7">NJM9701</strain>
    </source>
</reference>
<dbReference type="EMBL" id="KI913963">
    <property type="protein sequence ID" value="ETW01095.1"/>
    <property type="molecule type" value="Genomic_DNA"/>
</dbReference>
<evidence type="ECO:0000256" key="2">
    <source>
        <dbReference type="ARBA" id="ARBA00022771"/>
    </source>
</evidence>
<dbReference type="SUPFAM" id="SSF48371">
    <property type="entry name" value="ARM repeat"/>
    <property type="match status" value="1"/>
</dbReference>
<proteinExistence type="predicted"/>
<keyword evidence="3" id="KW-0862">Zinc</keyword>
<dbReference type="SUPFAM" id="SSF144232">
    <property type="entry name" value="HIT/MYND zinc finger-like"/>
    <property type="match status" value="1"/>
</dbReference>
<evidence type="ECO:0000313" key="7">
    <source>
        <dbReference type="EMBL" id="ETW01095.1"/>
    </source>
</evidence>
<gene>
    <name evidence="7" type="ORF">H310_06712</name>
</gene>
<name>A0A024U4D4_9STRA</name>
<dbReference type="GeneID" id="20083762"/>
<dbReference type="PROSITE" id="PS50865">
    <property type="entry name" value="ZF_MYND_2"/>
    <property type="match status" value="1"/>
</dbReference>
<dbReference type="InterPro" id="IPR016024">
    <property type="entry name" value="ARM-type_fold"/>
</dbReference>
<feature type="region of interest" description="Disordered" evidence="5">
    <location>
        <begin position="63"/>
        <end position="83"/>
    </location>
</feature>
<dbReference type="Pfam" id="PF01753">
    <property type="entry name" value="zf-MYND"/>
    <property type="match status" value="1"/>
</dbReference>
<evidence type="ECO:0000256" key="5">
    <source>
        <dbReference type="SAM" id="MobiDB-lite"/>
    </source>
</evidence>
<dbReference type="InterPro" id="IPR002893">
    <property type="entry name" value="Znf_MYND"/>
</dbReference>
<protein>
    <recommendedName>
        <fullName evidence="6">MYND-type domain-containing protein</fullName>
    </recommendedName>
</protein>
<evidence type="ECO:0000256" key="3">
    <source>
        <dbReference type="ARBA" id="ARBA00022833"/>
    </source>
</evidence>
<dbReference type="VEuPathDB" id="FungiDB:H310_06712"/>
<keyword evidence="1" id="KW-0479">Metal-binding</keyword>
<dbReference type="InterPro" id="IPR011989">
    <property type="entry name" value="ARM-like"/>
</dbReference>
<evidence type="ECO:0000256" key="1">
    <source>
        <dbReference type="ARBA" id="ARBA00022723"/>
    </source>
</evidence>
<dbReference type="RefSeq" id="XP_008870093.1">
    <property type="nucleotide sequence ID" value="XM_008871871.1"/>
</dbReference>
<evidence type="ECO:0000259" key="6">
    <source>
        <dbReference type="PROSITE" id="PS50865"/>
    </source>
</evidence>
<sequence length="698" mass="75539">MDDVIACDDCHVFQNKKEEFRESQWDNPRPVCNSCSTKRAWAMFATDIAACPNARVIHNRQHVTSRNPSTGPPESGHPLQTPSLKNAKPEAWEHVAAERIKRQLDDATPRGTNLDAIAASDVPAIQRNKWCVGCSKGVPSAQRCSQCKRVLFCSTACQKSAWAKHKPRCHAIPVETSVAATWNPVLAATRSSNPDESYRAFTQVQAWMAEDPTAAAATFRGLDGVSLFLHHLETVDLESTWQSLLLLTRFIESSAGIAADVIHLGGVATLLALTTDSIDFRIQASAVVAVGTLIASSTDDAIALTAHLIDDLDAVSAFLTVLLYASTLEDDVELVACVQSTALLLQLLEHHPDALSQLASFRAADTGDDIGSLLTRLVGKIDTIYRLNRSTGVQVGHHLYLNVLGLVGAVVHAHPECKPQFVKAKLVAVVCNIIQQHCQILPLAPITVFEAVVACVVWFVCTFIYDWRVHLTATESMEVLDRLVPLLTPFLSDPEACEDFTNCHRGIALASSVFRCVLASNVALAPRMRLSALDLFVCAILPPFDVPDTDRHCRIHANVDVVLTTLNTALKVALTAQDSVLSPEDDVGLSGMLLAEAVKCSGLVAHFGQAMPPVQGTNIPKALVQVLGHEHVHSETKWTAMAALIQWDMNGNSVASGLGDVTAVESVVSTLSTAAQANQLDLIQLMRDLLERHKSPVL</sequence>